<dbReference type="InterPro" id="IPR000182">
    <property type="entry name" value="GNAT_dom"/>
</dbReference>
<accession>A0A1H7S0I2</accession>
<keyword evidence="3" id="KW-1185">Reference proteome</keyword>
<dbReference type="InterPro" id="IPR016181">
    <property type="entry name" value="Acyl_CoA_acyltransferase"/>
</dbReference>
<dbReference type="AlphaFoldDB" id="A0A1H7S0I2"/>
<dbReference type="InterPro" id="IPR052523">
    <property type="entry name" value="Trichothecene_AcTrans"/>
</dbReference>
<feature type="domain" description="N-acetyltransferase" evidence="1">
    <location>
        <begin position="4"/>
        <end position="202"/>
    </location>
</feature>
<evidence type="ECO:0000313" key="2">
    <source>
        <dbReference type="EMBL" id="SEL65975.1"/>
    </source>
</evidence>
<name>A0A1H7S0I2_9NOCA</name>
<proteinExistence type="predicted"/>
<dbReference type="CDD" id="cd04301">
    <property type="entry name" value="NAT_SF"/>
    <property type="match status" value="1"/>
</dbReference>
<dbReference type="Proteomes" id="UP000198677">
    <property type="component" value="Unassembled WGS sequence"/>
</dbReference>
<reference evidence="3" key="1">
    <citation type="submission" date="2016-10" db="EMBL/GenBank/DDBJ databases">
        <authorList>
            <person name="Varghese N."/>
            <person name="Submissions S."/>
        </authorList>
    </citation>
    <scope>NUCLEOTIDE SEQUENCE [LARGE SCALE GENOMIC DNA]</scope>
    <source>
        <strain evidence="3">DSM 44675</strain>
    </source>
</reference>
<dbReference type="OrthoDB" id="7057833at2"/>
<dbReference type="RefSeq" id="WP_072751043.1">
    <property type="nucleotide sequence ID" value="NZ_FOAW01000012.1"/>
</dbReference>
<dbReference type="SUPFAM" id="SSF55729">
    <property type="entry name" value="Acyl-CoA N-acyltransferases (Nat)"/>
    <property type="match status" value="1"/>
</dbReference>
<keyword evidence="2" id="KW-0808">Transferase</keyword>
<evidence type="ECO:0000313" key="3">
    <source>
        <dbReference type="Proteomes" id="UP000198677"/>
    </source>
</evidence>
<dbReference type="Pfam" id="PF13673">
    <property type="entry name" value="Acetyltransf_10"/>
    <property type="match status" value="1"/>
</dbReference>
<dbReference type="Gene3D" id="3.40.630.30">
    <property type="match status" value="1"/>
</dbReference>
<dbReference type="EMBL" id="FOAW01000012">
    <property type="protein sequence ID" value="SEL65975.1"/>
    <property type="molecule type" value="Genomic_DNA"/>
</dbReference>
<dbReference type="PROSITE" id="PS51186">
    <property type="entry name" value="GNAT"/>
    <property type="match status" value="1"/>
</dbReference>
<organism evidence="2 3">
    <name type="scientific">Rhodococcus maanshanensis</name>
    <dbReference type="NCBI Taxonomy" id="183556"/>
    <lineage>
        <taxon>Bacteria</taxon>
        <taxon>Bacillati</taxon>
        <taxon>Actinomycetota</taxon>
        <taxon>Actinomycetes</taxon>
        <taxon>Mycobacteriales</taxon>
        <taxon>Nocardiaceae</taxon>
        <taxon>Rhodococcus</taxon>
    </lineage>
</organism>
<sequence>MAAVTVRPATRSDVAAAGDVLAAAFEDDPVMEWMWPDIGSRRAGLPRLFETLIRHHHFPLGGVEVALAPDGSVAGATMWDPPGRWRQSALSQLRALPGLIRAFGNRIMVGAEFAGTVEKAHPEEPHWYLSTIGTDPSARGAGHGKALMNSRLARCDAEHAPAYLESSKESNVPYYERFGFEVTGEIVIPNGGPTLWAMWRAPR</sequence>
<dbReference type="PANTHER" id="PTHR42791">
    <property type="entry name" value="GNAT FAMILY ACETYLTRANSFERASE"/>
    <property type="match status" value="1"/>
</dbReference>
<gene>
    <name evidence="2" type="ORF">SAMN05444583_112102</name>
</gene>
<evidence type="ECO:0000259" key="1">
    <source>
        <dbReference type="PROSITE" id="PS51186"/>
    </source>
</evidence>
<dbReference type="GO" id="GO:0016747">
    <property type="term" value="F:acyltransferase activity, transferring groups other than amino-acyl groups"/>
    <property type="evidence" value="ECO:0007669"/>
    <property type="project" value="InterPro"/>
</dbReference>
<dbReference type="PANTHER" id="PTHR42791:SF1">
    <property type="entry name" value="N-ACETYLTRANSFERASE DOMAIN-CONTAINING PROTEIN"/>
    <property type="match status" value="1"/>
</dbReference>
<protein>
    <submittedName>
        <fullName evidence="2">Acetyltransferase (GNAT) domain-containing protein</fullName>
    </submittedName>
</protein>